<name>A0A448WGJ2_9PLAT</name>
<dbReference type="Proteomes" id="UP000784294">
    <property type="component" value="Unassembled WGS sequence"/>
</dbReference>
<dbReference type="EMBL" id="CAAALY010011236">
    <property type="protein sequence ID" value="VEL11235.1"/>
    <property type="molecule type" value="Genomic_DNA"/>
</dbReference>
<gene>
    <name evidence="1" type="ORF">PXEA_LOCUS4675</name>
</gene>
<accession>A0A448WGJ2</accession>
<evidence type="ECO:0000313" key="2">
    <source>
        <dbReference type="Proteomes" id="UP000784294"/>
    </source>
</evidence>
<protein>
    <submittedName>
        <fullName evidence="1">Uncharacterized protein</fullName>
    </submittedName>
</protein>
<dbReference type="AlphaFoldDB" id="A0A448WGJ2"/>
<keyword evidence="2" id="KW-1185">Reference proteome</keyword>
<organism evidence="1 2">
    <name type="scientific">Protopolystoma xenopodis</name>
    <dbReference type="NCBI Taxonomy" id="117903"/>
    <lineage>
        <taxon>Eukaryota</taxon>
        <taxon>Metazoa</taxon>
        <taxon>Spiralia</taxon>
        <taxon>Lophotrochozoa</taxon>
        <taxon>Platyhelminthes</taxon>
        <taxon>Monogenea</taxon>
        <taxon>Polyopisthocotylea</taxon>
        <taxon>Polystomatidea</taxon>
        <taxon>Polystomatidae</taxon>
        <taxon>Protopolystoma</taxon>
    </lineage>
</organism>
<reference evidence="1" key="1">
    <citation type="submission" date="2018-11" db="EMBL/GenBank/DDBJ databases">
        <authorList>
            <consortium name="Pathogen Informatics"/>
        </authorList>
    </citation>
    <scope>NUCLEOTIDE SEQUENCE</scope>
</reference>
<evidence type="ECO:0000313" key="1">
    <source>
        <dbReference type="EMBL" id="VEL11235.1"/>
    </source>
</evidence>
<proteinExistence type="predicted"/>
<sequence length="218" mass="24124">MLIDIRDHDEHKATIINGEYGSGGHRVRRRTCLPAQSSSASLKVMNPYNPTSREKISLDDRESSSLLTCAGGLSSGQEEEDCPSLPVCFGGGWTCWSGWTTCYVTPDAPQQGSTLDEGAGDRISGYDRGDHTEAKLGCVWQTGGSQTRQRVCLINHDETKAEVEEVLMDRHCPGAWKETRSCLWLIRGAEKSCKLGEKELFLQKVCNLKENCKNIEIL</sequence>
<comment type="caution">
    <text evidence="1">The sequence shown here is derived from an EMBL/GenBank/DDBJ whole genome shotgun (WGS) entry which is preliminary data.</text>
</comment>